<dbReference type="AlphaFoldDB" id="A0A5B9W6L8"/>
<keyword evidence="4" id="KW-0862">Zinc</keyword>
<dbReference type="Pfam" id="PF02146">
    <property type="entry name" value="SIR2"/>
    <property type="match status" value="1"/>
</dbReference>
<sequence>MSPATPSSVEDGPRGVSQSLLEDSRVIDRIVQRMGGARRLLFITGAGMSADSGLPTYRGRDGIYRAQQATPHGPSIEQALSGSMFEERPEVTWHYLLELEKSGRGAGPNRGHRVLAEMEDYFESIWILTQNVDSLHQRAGSRNVLDIHGSLHDLICPECGRHRVVPDFEDLDLPPRCPDCRAIVRPRVVLFGEDLPYDKLARLWQELRDGFDLVFSIGTSSLFDYIVEPIRRARQRGIPTVEINPEMTTVTPLVDYKVRTGAAAALDQIWERYLAFWPWS</sequence>
<evidence type="ECO:0000313" key="6">
    <source>
        <dbReference type="EMBL" id="QEH36188.1"/>
    </source>
</evidence>
<feature type="active site" description="Proton acceptor" evidence="4">
    <location>
        <position position="148"/>
    </location>
</feature>
<dbReference type="EC" id="2.3.1.286" evidence="1"/>
<organism evidence="6 7">
    <name type="scientific">Aquisphaera giovannonii</name>
    <dbReference type="NCBI Taxonomy" id="406548"/>
    <lineage>
        <taxon>Bacteria</taxon>
        <taxon>Pseudomonadati</taxon>
        <taxon>Planctomycetota</taxon>
        <taxon>Planctomycetia</taxon>
        <taxon>Isosphaerales</taxon>
        <taxon>Isosphaeraceae</taxon>
        <taxon>Aquisphaera</taxon>
    </lineage>
</organism>
<keyword evidence="2" id="KW-0808">Transferase</keyword>
<evidence type="ECO:0000256" key="3">
    <source>
        <dbReference type="ARBA" id="ARBA00023027"/>
    </source>
</evidence>
<protein>
    <recommendedName>
        <fullName evidence="1">protein acetyllysine N-acetyltransferase</fullName>
        <ecNumber evidence="1">2.3.1.286</ecNumber>
    </recommendedName>
</protein>
<evidence type="ECO:0000313" key="7">
    <source>
        <dbReference type="Proteomes" id="UP000324233"/>
    </source>
</evidence>
<dbReference type="Gene3D" id="3.40.50.1220">
    <property type="entry name" value="TPP-binding domain"/>
    <property type="match status" value="1"/>
</dbReference>
<keyword evidence="4" id="KW-0479">Metal-binding</keyword>
<dbReference type="PANTHER" id="PTHR11085">
    <property type="entry name" value="NAD-DEPENDENT PROTEIN DEACYLASE SIRTUIN-5, MITOCHONDRIAL-RELATED"/>
    <property type="match status" value="1"/>
</dbReference>
<dbReference type="Proteomes" id="UP000324233">
    <property type="component" value="Chromosome"/>
</dbReference>
<dbReference type="GO" id="GO:0017136">
    <property type="term" value="F:histone deacetylase activity, NAD-dependent"/>
    <property type="evidence" value="ECO:0007669"/>
    <property type="project" value="TreeGrafter"/>
</dbReference>
<keyword evidence="7" id="KW-1185">Reference proteome</keyword>
<evidence type="ECO:0000256" key="1">
    <source>
        <dbReference type="ARBA" id="ARBA00012928"/>
    </source>
</evidence>
<dbReference type="InterPro" id="IPR026590">
    <property type="entry name" value="Ssirtuin_cat_dom"/>
</dbReference>
<dbReference type="GO" id="GO:0046872">
    <property type="term" value="F:metal ion binding"/>
    <property type="evidence" value="ECO:0007669"/>
    <property type="project" value="UniProtKB-KW"/>
</dbReference>
<dbReference type="PANTHER" id="PTHR11085:SF10">
    <property type="entry name" value="NAD-DEPENDENT PROTEIN DEACYLASE SIRTUIN-5, MITOCHONDRIAL-RELATED"/>
    <property type="match status" value="1"/>
</dbReference>
<evidence type="ECO:0000256" key="2">
    <source>
        <dbReference type="ARBA" id="ARBA00022679"/>
    </source>
</evidence>
<dbReference type="OrthoDB" id="9800582at2"/>
<feature type="domain" description="Deacetylase sirtuin-type" evidence="5">
    <location>
        <begin position="20"/>
        <end position="280"/>
    </location>
</feature>
<reference evidence="6 7" key="1">
    <citation type="submission" date="2019-08" db="EMBL/GenBank/DDBJ databases">
        <title>Deep-cultivation of Planctomycetes and their phenomic and genomic characterization uncovers novel biology.</title>
        <authorList>
            <person name="Wiegand S."/>
            <person name="Jogler M."/>
            <person name="Boedeker C."/>
            <person name="Pinto D."/>
            <person name="Vollmers J."/>
            <person name="Rivas-Marin E."/>
            <person name="Kohn T."/>
            <person name="Peeters S.H."/>
            <person name="Heuer A."/>
            <person name="Rast P."/>
            <person name="Oberbeckmann S."/>
            <person name="Bunk B."/>
            <person name="Jeske O."/>
            <person name="Meyerdierks A."/>
            <person name="Storesund J.E."/>
            <person name="Kallscheuer N."/>
            <person name="Luecker S."/>
            <person name="Lage O.M."/>
            <person name="Pohl T."/>
            <person name="Merkel B.J."/>
            <person name="Hornburger P."/>
            <person name="Mueller R.-W."/>
            <person name="Bruemmer F."/>
            <person name="Labrenz M."/>
            <person name="Spormann A.M."/>
            <person name="Op den Camp H."/>
            <person name="Overmann J."/>
            <person name="Amann R."/>
            <person name="Jetten M.S.M."/>
            <person name="Mascher T."/>
            <person name="Medema M.H."/>
            <person name="Devos D.P."/>
            <person name="Kaster A.-K."/>
            <person name="Ovreas L."/>
            <person name="Rohde M."/>
            <person name="Galperin M.Y."/>
            <person name="Jogler C."/>
        </authorList>
    </citation>
    <scope>NUCLEOTIDE SEQUENCE [LARGE SCALE GENOMIC DNA]</scope>
    <source>
        <strain evidence="6 7">OJF2</strain>
    </source>
</reference>
<feature type="binding site" evidence="4">
    <location>
        <position position="159"/>
    </location>
    <ligand>
        <name>Zn(2+)</name>
        <dbReference type="ChEBI" id="CHEBI:29105"/>
    </ligand>
</feature>
<dbReference type="InterPro" id="IPR026591">
    <property type="entry name" value="Sirtuin_cat_small_dom_sf"/>
</dbReference>
<dbReference type="GO" id="GO:0070403">
    <property type="term" value="F:NAD+ binding"/>
    <property type="evidence" value="ECO:0007669"/>
    <property type="project" value="InterPro"/>
</dbReference>
<dbReference type="CDD" id="cd01407">
    <property type="entry name" value="SIR2-fam"/>
    <property type="match status" value="1"/>
</dbReference>
<dbReference type="Gene3D" id="3.30.1600.10">
    <property type="entry name" value="SIR2/SIRT2 'Small Domain"/>
    <property type="match status" value="1"/>
</dbReference>
<dbReference type="InterPro" id="IPR003000">
    <property type="entry name" value="Sirtuin"/>
</dbReference>
<feature type="binding site" evidence="4">
    <location>
        <position position="180"/>
    </location>
    <ligand>
        <name>Zn(2+)</name>
        <dbReference type="ChEBI" id="CHEBI:29105"/>
    </ligand>
</feature>
<proteinExistence type="predicted"/>
<dbReference type="SUPFAM" id="SSF52467">
    <property type="entry name" value="DHS-like NAD/FAD-binding domain"/>
    <property type="match status" value="1"/>
</dbReference>
<dbReference type="PROSITE" id="PS50305">
    <property type="entry name" value="SIRTUIN"/>
    <property type="match status" value="1"/>
</dbReference>
<evidence type="ECO:0000259" key="5">
    <source>
        <dbReference type="PROSITE" id="PS50305"/>
    </source>
</evidence>
<dbReference type="EMBL" id="CP042997">
    <property type="protein sequence ID" value="QEH36188.1"/>
    <property type="molecule type" value="Genomic_DNA"/>
</dbReference>
<accession>A0A5B9W6L8</accession>
<dbReference type="GO" id="GO:0016787">
    <property type="term" value="F:hydrolase activity"/>
    <property type="evidence" value="ECO:0007669"/>
    <property type="project" value="UniProtKB-KW"/>
</dbReference>
<keyword evidence="6" id="KW-0378">Hydrolase</keyword>
<name>A0A5B9W6L8_9BACT</name>
<dbReference type="RefSeq" id="WP_148595901.1">
    <property type="nucleotide sequence ID" value="NZ_CP042997.1"/>
</dbReference>
<dbReference type="KEGG" id="agv:OJF2_47480"/>
<dbReference type="InterPro" id="IPR050134">
    <property type="entry name" value="NAD-dep_sirtuin_deacylases"/>
</dbReference>
<evidence type="ECO:0000256" key="4">
    <source>
        <dbReference type="PROSITE-ProRule" id="PRU00236"/>
    </source>
</evidence>
<dbReference type="NCBIfam" id="NF001753">
    <property type="entry name" value="PRK00481.1-3"/>
    <property type="match status" value="1"/>
</dbReference>
<keyword evidence="3" id="KW-0520">NAD</keyword>
<gene>
    <name evidence="6" type="primary">cobB_3</name>
    <name evidence="6" type="ORF">OJF2_47480</name>
</gene>
<dbReference type="InterPro" id="IPR029035">
    <property type="entry name" value="DHS-like_NAD/FAD-binding_dom"/>
</dbReference>
<feature type="binding site" evidence="4">
    <location>
        <position position="177"/>
    </location>
    <ligand>
        <name>Zn(2+)</name>
        <dbReference type="ChEBI" id="CHEBI:29105"/>
    </ligand>
</feature>
<feature type="binding site" evidence="4">
    <location>
        <position position="156"/>
    </location>
    <ligand>
        <name>Zn(2+)</name>
        <dbReference type="ChEBI" id="CHEBI:29105"/>
    </ligand>
</feature>